<gene>
    <name evidence="1" type="ORF">L2E82_21055</name>
</gene>
<dbReference type="Proteomes" id="UP001055811">
    <property type="component" value="Linkage Group LG04"/>
</dbReference>
<organism evidence="1 2">
    <name type="scientific">Cichorium intybus</name>
    <name type="common">Chicory</name>
    <dbReference type="NCBI Taxonomy" id="13427"/>
    <lineage>
        <taxon>Eukaryota</taxon>
        <taxon>Viridiplantae</taxon>
        <taxon>Streptophyta</taxon>
        <taxon>Embryophyta</taxon>
        <taxon>Tracheophyta</taxon>
        <taxon>Spermatophyta</taxon>
        <taxon>Magnoliopsida</taxon>
        <taxon>eudicotyledons</taxon>
        <taxon>Gunneridae</taxon>
        <taxon>Pentapetalae</taxon>
        <taxon>asterids</taxon>
        <taxon>campanulids</taxon>
        <taxon>Asterales</taxon>
        <taxon>Asteraceae</taxon>
        <taxon>Cichorioideae</taxon>
        <taxon>Cichorieae</taxon>
        <taxon>Cichoriinae</taxon>
        <taxon>Cichorium</taxon>
    </lineage>
</organism>
<protein>
    <submittedName>
        <fullName evidence="1">Uncharacterized protein</fullName>
    </submittedName>
</protein>
<name>A0ACB9DV28_CICIN</name>
<keyword evidence="2" id="KW-1185">Reference proteome</keyword>
<accession>A0ACB9DV28</accession>
<evidence type="ECO:0000313" key="1">
    <source>
        <dbReference type="EMBL" id="KAI3750420.1"/>
    </source>
</evidence>
<comment type="caution">
    <text evidence="1">The sequence shown here is derived from an EMBL/GenBank/DDBJ whole genome shotgun (WGS) entry which is preliminary data.</text>
</comment>
<reference evidence="2" key="1">
    <citation type="journal article" date="2022" name="Mol. Ecol. Resour.">
        <title>The genomes of chicory, endive, great burdock and yacon provide insights into Asteraceae palaeo-polyploidization history and plant inulin production.</title>
        <authorList>
            <person name="Fan W."/>
            <person name="Wang S."/>
            <person name="Wang H."/>
            <person name="Wang A."/>
            <person name="Jiang F."/>
            <person name="Liu H."/>
            <person name="Zhao H."/>
            <person name="Xu D."/>
            <person name="Zhang Y."/>
        </authorList>
    </citation>
    <scope>NUCLEOTIDE SEQUENCE [LARGE SCALE GENOMIC DNA]</scope>
    <source>
        <strain evidence="2">cv. Punajuju</strain>
    </source>
</reference>
<sequence length="208" mass="23566">MNESNGDLSVINRNKRKSQNEDFNLPVSKHTCLDKSIAPSTIQSESNHSTFNQTEEASGKDSNSFIEDADSVMSVSNDSENELQYLKISPYDHHSTSSVNWTGRFLATSVTSVERSETKACDDESMNPAYDLYVSANFEEHQMDFGENETKQPEDEESLESFFCSSGVIPDNFVLSSGRWNVNQDTQQDTEKLTIDKEFEQYFSMLML</sequence>
<proteinExistence type="predicted"/>
<reference evidence="1 2" key="2">
    <citation type="journal article" date="2022" name="Mol. Ecol. Resour.">
        <title>The genomes of chicory, endive, great burdock and yacon provide insights into Asteraceae paleo-polyploidization history and plant inulin production.</title>
        <authorList>
            <person name="Fan W."/>
            <person name="Wang S."/>
            <person name="Wang H."/>
            <person name="Wang A."/>
            <person name="Jiang F."/>
            <person name="Liu H."/>
            <person name="Zhao H."/>
            <person name="Xu D."/>
            <person name="Zhang Y."/>
        </authorList>
    </citation>
    <scope>NUCLEOTIDE SEQUENCE [LARGE SCALE GENOMIC DNA]</scope>
    <source>
        <strain evidence="2">cv. Punajuju</strain>
        <tissue evidence="1">Leaves</tissue>
    </source>
</reference>
<evidence type="ECO:0000313" key="2">
    <source>
        <dbReference type="Proteomes" id="UP001055811"/>
    </source>
</evidence>
<dbReference type="EMBL" id="CM042012">
    <property type="protein sequence ID" value="KAI3750420.1"/>
    <property type="molecule type" value="Genomic_DNA"/>
</dbReference>